<dbReference type="GO" id="GO:0005783">
    <property type="term" value="C:endoplasmic reticulum"/>
    <property type="evidence" value="ECO:0007669"/>
    <property type="project" value="TreeGrafter"/>
</dbReference>
<organism evidence="3 4">
    <name type="scientific">Emiliania huxleyi (strain CCMP1516)</name>
    <dbReference type="NCBI Taxonomy" id="280463"/>
    <lineage>
        <taxon>Eukaryota</taxon>
        <taxon>Haptista</taxon>
        <taxon>Haptophyta</taxon>
        <taxon>Prymnesiophyceae</taxon>
        <taxon>Isochrysidales</taxon>
        <taxon>Noelaerhabdaceae</taxon>
        <taxon>Emiliania</taxon>
    </lineage>
</organism>
<dbReference type="Pfam" id="PF00789">
    <property type="entry name" value="UBX"/>
    <property type="match status" value="1"/>
</dbReference>
<dbReference type="PANTHER" id="PTHR23322:SF1">
    <property type="entry name" value="FAS-ASSOCIATED FACTOR 2"/>
    <property type="match status" value="1"/>
</dbReference>
<feature type="coiled-coil region" evidence="1">
    <location>
        <begin position="94"/>
        <end position="142"/>
    </location>
</feature>
<dbReference type="InterPro" id="IPR001012">
    <property type="entry name" value="UBX_dom"/>
</dbReference>
<proteinExistence type="predicted"/>
<dbReference type="Gene3D" id="3.10.330.10">
    <property type="match status" value="1"/>
</dbReference>
<dbReference type="Proteomes" id="UP000013827">
    <property type="component" value="Unassembled WGS sequence"/>
</dbReference>
<dbReference type="STRING" id="2903.R1CVE1"/>
<evidence type="ECO:0000256" key="1">
    <source>
        <dbReference type="SAM" id="Coils"/>
    </source>
</evidence>
<dbReference type="InterPro" id="IPR050730">
    <property type="entry name" value="UBX_domain-protein"/>
</dbReference>
<dbReference type="RefSeq" id="XP_005758744.1">
    <property type="nucleotide sequence ID" value="XM_005758687.1"/>
</dbReference>
<name>A0A0D3I4Y0_EMIH1</name>
<dbReference type="PaxDb" id="2903-EOD06315"/>
<dbReference type="KEGG" id="ehx:EMIHUDRAFT_446518"/>
<keyword evidence="4" id="KW-1185">Reference proteome</keyword>
<evidence type="ECO:0000313" key="3">
    <source>
        <dbReference type="EnsemblProtists" id="EOD06315"/>
    </source>
</evidence>
<evidence type="ECO:0000259" key="2">
    <source>
        <dbReference type="PROSITE" id="PS50033"/>
    </source>
</evidence>
<dbReference type="GeneID" id="17252464"/>
<sequence>MLSSVDVPRASLVRLRPARTRFYEEAEDQQSLLQAGLHGVYTVLCCGETIRIANCGEEFELLVSEVCTGIPPTPVEAVCIVDVEALEVDMGESLEGEEERIAQERRAEETARAAQAAAQAAAAQAAAQAAAAEAEAARAAAAAGAHQAELAAWLPAEPQAAARGTVRVLVRLPTTRISRRFGSGATLQQVRTWVESALPETLHGALGDRFELVSTHPRYVSRAGEGGETTLEMAGLDGEQAMLNLRLLE</sequence>
<evidence type="ECO:0000313" key="4">
    <source>
        <dbReference type="Proteomes" id="UP000013827"/>
    </source>
</evidence>
<dbReference type="GO" id="GO:0043130">
    <property type="term" value="F:ubiquitin binding"/>
    <property type="evidence" value="ECO:0007669"/>
    <property type="project" value="TreeGrafter"/>
</dbReference>
<protein>
    <recommendedName>
        <fullName evidence="2">UBX domain-containing protein</fullName>
    </recommendedName>
</protein>
<keyword evidence="1" id="KW-0175">Coiled coil</keyword>
<dbReference type="HOGENOM" id="CLU_1117453_0_0_1"/>
<reference evidence="3" key="2">
    <citation type="submission" date="2024-10" db="UniProtKB">
        <authorList>
            <consortium name="EnsemblProtists"/>
        </authorList>
    </citation>
    <scope>IDENTIFICATION</scope>
</reference>
<dbReference type="PANTHER" id="PTHR23322">
    <property type="entry name" value="FAS-ASSOCIATED PROTEIN"/>
    <property type="match status" value="1"/>
</dbReference>
<dbReference type="Gene3D" id="3.10.20.90">
    <property type="entry name" value="Phosphatidylinositol 3-kinase Catalytic Subunit, Chain A, domain 1"/>
    <property type="match status" value="1"/>
</dbReference>
<feature type="domain" description="UBX" evidence="2">
    <location>
        <begin position="161"/>
        <end position="244"/>
    </location>
</feature>
<dbReference type="CDD" id="cd01767">
    <property type="entry name" value="UBX"/>
    <property type="match status" value="1"/>
</dbReference>
<dbReference type="EnsemblProtists" id="EOD06315">
    <property type="protein sequence ID" value="EOD06315"/>
    <property type="gene ID" value="EMIHUDRAFT_446518"/>
</dbReference>
<dbReference type="GO" id="GO:0036503">
    <property type="term" value="P:ERAD pathway"/>
    <property type="evidence" value="ECO:0007669"/>
    <property type="project" value="TreeGrafter"/>
</dbReference>
<dbReference type="AlphaFoldDB" id="A0A0D3I4Y0"/>
<reference evidence="4" key="1">
    <citation type="journal article" date="2013" name="Nature">
        <title>Pan genome of the phytoplankton Emiliania underpins its global distribution.</title>
        <authorList>
            <person name="Read B.A."/>
            <person name="Kegel J."/>
            <person name="Klute M.J."/>
            <person name="Kuo A."/>
            <person name="Lefebvre S.C."/>
            <person name="Maumus F."/>
            <person name="Mayer C."/>
            <person name="Miller J."/>
            <person name="Monier A."/>
            <person name="Salamov A."/>
            <person name="Young J."/>
            <person name="Aguilar M."/>
            <person name="Claverie J.M."/>
            <person name="Frickenhaus S."/>
            <person name="Gonzalez K."/>
            <person name="Herman E.K."/>
            <person name="Lin Y.C."/>
            <person name="Napier J."/>
            <person name="Ogata H."/>
            <person name="Sarno A.F."/>
            <person name="Shmutz J."/>
            <person name="Schroeder D."/>
            <person name="de Vargas C."/>
            <person name="Verret F."/>
            <person name="von Dassow P."/>
            <person name="Valentin K."/>
            <person name="Van de Peer Y."/>
            <person name="Wheeler G."/>
            <person name="Dacks J.B."/>
            <person name="Delwiche C.F."/>
            <person name="Dyhrman S.T."/>
            <person name="Glockner G."/>
            <person name="John U."/>
            <person name="Richards T."/>
            <person name="Worden A.Z."/>
            <person name="Zhang X."/>
            <person name="Grigoriev I.V."/>
            <person name="Allen A.E."/>
            <person name="Bidle K."/>
            <person name="Borodovsky M."/>
            <person name="Bowler C."/>
            <person name="Brownlee C."/>
            <person name="Cock J.M."/>
            <person name="Elias M."/>
            <person name="Gladyshev V.N."/>
            <person name="Groth M."/>
            <person name="Guda C."/>
            <person name="Hadaegh A."/>
            <person name="Iglesias-Rodriguez M.D."/>
            <person name="Jenkins J."/>
            <person name="Jones B.M."/>
            <person name="Lawson T."/>
            <person name="Leese F."/>
            <person name="Lindquist E."/>
            <person name="Lobanov A."/>
            <person name="Lomsadze A."/>
            <person name="Malik S.B."/>
            <person name="Marsh M.E."/>
            <person name="Mackinder L."/>
            <person name="Mock T."/>
            <person name="Mueller-Roeber B."/>
            <person name="Pagarete A."/>
            <person name="Parker M."/>
            <person name="Probert I."/>
            <person name="Quesneville H."/>
            <person name="Raines C."/>
            <person name="Rensing S.A."/>
            <person name="Riano-Pachon D.M."/>
            <person name="Richier S."/>
            <person name="Rokitta S."/>
            <person name="Shiraiwa Y."/>
            <person name="Soanes D.M."/>
            <person name="van der Giezen M."/>
            <person name="Wahlund T.M."/>
            <person name="Williams B."/>
            <person name="Wilson W."/>
            <person name="Wolfe G."/>
            <person name="Wurch L.L."/>
        </authorList>
    </citation>
    <scope>NUCLEOTIDE SEQUENCE</scope>
</reference>
<dbReference type="PROSITE" id="PS50033">
    <property type="entry name" value="UBX"/>
    <property type="match status" value="1"/>
</dbReference>
<accession>A0A0D3I4Y0</accession>
<dbReference type="InterPro" id="IPR029071">
    <property type="entry name" value="Ubiquitin-like_domsf"/>
</dbReference>
<dbReference type="SUPFAM" id="SSF54236">
    <property type="entry name" value="Ubiquitin-like"/>
    <property type="match status" value="1"/>
</dbReference>